<evidence type="ECO:0000313" key="2">
    <source>
        <dbReference type="Proteomes" id="UP000076858"/>
    </source>
</evidence>
<dbReference type="AlphaFoldDB" id="A0A164SCS9"/>
<sequence length="39" mass="4439">MVSNFDTSEIKLYFLNFHLEFKTGDVEIVVLCGASVESR</sequence>
<gene>
    <name evidence="1" type="ORF">APZ42_026354</name>
</gene>
<dbReference type="EMBL" id="LRGB01002066">
    <property type="protein sequence ID" value="KZS09496.1"/>
    <property type="molecule type" value="Genomic_DNA"/>
</dbReference>
<evidence type="ECO:0000313" key="1">
    <source>
        <dbReference type="EMBL" id="KZS09496.1"/>
    </source>
</evidence>
<organism evidence="1 2">
    <name type="scientific">Daphnia magna</name>
    <dbReference type="NCBI Taxonomy" id="35525"/>
    <lineage>
        <taxon>Eukaryota</taxon>
        <taxon>Metazoa</taxon>
        <taxon>Ecdysozoa</taxon>
        <taxon>Arthropoda</taxon>
        <taxon>Crustacea</taxon>
        <taxon>Branchiopoda</taxon>
        <taxon>Diplostraca</taxon>
        <taxon>Cladocera</taxon>
        <taxon>Anomopoda</taxon>
        <taxon>Daphniidae</taxon>
        <taxon>Daphnia</taxon>
    </lineage>
</organism>
<proteinExistence type="predicted"/>
<comment type="caution">
    <text evidence="1">The sequence shown here is derived from an EMBL/GenBank/DDBJ whole genome shotgun (WGS) entry which is preliminary data.</text>
</comment>
<reference evidence="1 2" key="1">
    <citation type="submission" date="2016-03" db="EMBL/GenBank/DDBJ databases">
        <title>EvidentialGene: Evidence-directed Construction of Genes on Genomes.</title>
        <authorList>
            <person name="Gilbert D.G."/>
            <person name="Choi J.-H."/>
            <person name="Mockaitis K."/>
            <person name="Colbourne J."/>
            <person name="Pfrender M."/>
        </authorList>
    </citation>
    <scope>NUCLEOTIDE SEQUENCE [LARGE SCALE GENOMIC DNA]</scope>
    <source>
        <strain evidence="1 2">Xinb3</strain>
        <tissue evidence="1">Complete organism</tissue>
    </source>
</reference>
<accession>A0A164SCS9</accession>
<name>A0A164SCS9_9CRUS</name>
<dbReference type="Proteomes" id="UP000076858">
    <property type="component" value="Unassembled WGS sequence"/>
</dbReference>
<keyword evidence="2" id="KW-1185">Reference proteome</keyword>
<protein>
    <submittedName>
        <fullName evidence="1">Uncharacterized protein</fullName>
    </submittedName>
</protein>